<evidence type="ECO:0000259" key="6">
    <source>
        <dbReference type="PROSITE" id="PS50089"/>
    </source>
</evidence>
<feature type="transmembrane region" description="Helical" evidence="5">
    <location>
        <begin position="56"/>
        <end position="76"/>
    </location>
</feature>
<feature type="region of interest" description="Disordered" evidence="4">
    <location>
        <begin position="192"/>
        <end position="244"/>
    </location>
</feature>
<proteinExistence type="predicted"/>
<dbReference type="Gene3D" id="3.30.40.10">
    <property type="entry name" value="Zinc/RING finger domain, C3HC4 (zinc finger)"/>
    <property type="match status" value="1"/>
</dbReference>
<dbReference type="InterPro" id="IPR013083">
    <property type="entry name" value="Znf_RING/FYVE/PHD"/>
</dbReference>
<organism evidence="7 8">
    <name type="scientific">Littorina saxatilis</name>
    <dbReference type="NCBI Taxonomy" id="31220"/>
    <lineage>
        <taxon>Eukaryota</taxon>
        <taxon>Metazoa</taxon>
        <taxon>Spiralia</taxon>
        <taxon>Lophotrochozoa</taxon>
        <taxon>Mollusca</taxon>
        <taxon>Gastropoda</taxon>
        <taxon>Caenogastropoda</taxon>
        <taxon>Littorinimorpha</taxon>
        <taxon>Littorinoidea</taxon>
        <taxon>Littorinidae</taxon>
        <taxon>Littorina</taxon>
    </lineage>
</organism>
<keyword evidence="1 3" id="KW-0863">Zinc-finger</keyword>
<keyword evidence="5" id="KW-0812">Transmembrane</keyword>
<feature type="transmembrane region" description="Helical" evidence="5">
    <location>
        <begin position="82"/>
        <end position="104"/>
    </location>
</feature>
<dbReference type="SMART" id="SM00184">
    <property type="entry name" value="RING"/>
    <property type="match status" value="1"/>
</dbReference>
<gene>
    <name evidence="7" type="ORF">V1264_006457</name>
</gene>
<dbReference type="InterPro" id="IPR001841">
    <property type="entry name" value="Znf_RING"/>
</dbReference>
<evidence type="ECO:0000313" key="7">
    <source>
        <dbReference type="EMBL" id="KAK7094987.1"/>
    </source>
</evidence>
<evidence type="ECO:0000256" key="2">
    <source>
        <dbReference type="ARBA" id="ARBA00022833"/>
    </source>
</evidence>
<keyword evidence="5" id="KW-1133">Transmembrane helix</keyword>
<feature type="transmembrane region" description="Helical" evidence="5">
    <location>
        <begin position="111"/>
        <end position="128"/>
    </location>
</feature>
<reference evidence="7 8" key="1">
    <citation type="submission" date="2024-02" db="EMBL/GenBank/DDBJ databases">
        <title>Chromosome-scale genome assembly of the rough periwinkle Littorina saxatilis.</title>
        <authorList>
            <person name="De Jode A."/>
            <person name="Faria R."/>
            <person name="Formenti G."/>
            <person name="Sims Y."/>
            <person name="Smith T.P."/>
            <person name="Tracey A."/>
            <person name="Wood J.M.D."/>
            <person name="Zagrodzka Z.B."/>
            <person name="Johannesson K."/>
            <person name="Butlin R.K."/>
            <person name="Leder E.H."/>
        </authorList>
    </citation>
    <scope>NUCLEOTIDE SEQUENCE [LARGE SCALE GENOMIC DNA]</scope>
    <source>
        <strain evidence="7">Snail1</strain>
        <tissue evidence="7">Muscle</tissue>
    </source>
</reference>
<feature type="domain" description="RING-type" evidence="6">
    <location>
        <begin position="252"/>
        <end position="291"/>
    </location>
</feature>
<accession>A0AAN9AXH2</accession>
<dbReference type="GO" id="GO:0008270">
    <property type="term" value="F:zinc ion binding"/>
    <property type="evidence" value="ECO:0007669"/>
    <property type="project" value="UniProtKB-KW"/>
</dbReference>
<feature type="compositionally biased region" description="Basic and acidic residues" evidence="4">
    <location>
        <begin position="221"/>
        <end position="232"/>
    </location>
</feature>
<evidence type="ECO:0000256" key="1">
    <source>
        <dbReference type="ARBA" id="ARBA00022771"/>
    </source>
</evidence>
<dbReference type="PROSITE" id="PS50089">
    <property type="entry name" value="ZF_RING_2"/>
    <property type="match status" value="1"/>
</dbReference>
<evidence type="ECO:0000313" key="8">
    <source>
        <dbReference type="Proteomes" id="UP001374579"/>
    </source>
</evidence>
<comment type="caution">
    <text evidence="7">The sequence shown here is derived from an EMBL/GenBank/DDBJ whole genome shotgun (WGS) entry which is preliminary data.</text>
</comment>
<keyword evidence="5" id="KW-0472">Membrane</keyword>
<keyword evidence="1 3" id="KW-0479">Metal-binding</keyword>
<sequence length="302" mass="34124">MILTLGLGLGGIVLATSVGLASVVVKAYSCAPASLLITLRHLFDFLFALTEVFCKMSTVVLLFIYNVASHFLGFFFDVLPGFVHFISTMISFLLWVFVHIIRGLLGLETKAMNTLSWLIAICALFLYIENKYQDIGVNFFVNGRLHLSRVLLRNRHAINDGGNYNTVNNNVAVVNEETEVDPEQLQENQQLEIENRENENEENALEEADRNRVNIDNVQNDQREMDRAEQARPPRFLPDDDSSDDDIDPNMCSVCLHRARGAALFPCGHTQLCRICARIIIAAQRPCPMCQTPIQEFRNVYV</sequence>
<dbReference type="Pfam" id="PF13920">
    <property type="entry name" value="zf-C3HC4_3"/>
    <property type="match status" value="1"/>
</dbReference>
<dbReference type="EMBL" id="JBAMIC010000018">
    <property type="protein sequence ID" value="KAK7094987.1"/>
    <property type="molecule type" value="Genomic_DNA"/>
</dbReference>
<evidence type="ECO:0000256" key="4">
    <source>
        <dbReference type="SAM" id="MobiDB-lite"/>
    </source>
</evidence>
<keyword evidence="2" id="KW-0862">Zinc</keyword>
<dbReference type="Proteomes" id="UP001374579">
    <property type="component" value="Unassembled WGS sequence"/>
</dbReference>
<evidence type="ECO:0000256" key="3">
    <source>
        <dbReference type="PROSITE-ProRule" id="PRU00175"/>
    </source>
</evidence>
<dbReference type="SUPFAM" id="SSF57850">
    <property type="entry name" value="RING/U-box"/>
    <property type="match status" value="1"/>
</dbReference>
<keyword evidence="8" id="KW-1185">Reference proteome</keyword>
<evidence type="ECO:0000256" key="5">
    <source>
        <dbReference type="SAM" id="Phobius"/>
    </source>
</evidence>
<name>A0AAN9AXH2_9CAEN</name>
<dbReference type="PANTHER" id="PTHR46629">
    <property type="entry name" value="OS01G0917900 PROTEIN"/>
    <property type="match status" value="1"/>
</dbReference>
<dbReference type="AlphaFoldDB" id="A0AAN9AXH2"/>
<protein>
    <recommendedName>
        <fullName evidence="6">RING-type domain-containing protein</fullName>
    </recommendedName>
</protein>